<organism evidence="7 8">
    <name type="scientific">Rathayibacter toxicus</name>
    <dbReference type="NCBI Taxonomy" id="145458"/>
    <lineage>
        <taxon>Bacteria</taxon>
        <taxon>Bacillati</taxon>
        <taxon>Actinomycetota</taxon>
        <taxon>Actinomycetes</taxon>
        <taxon>Micrococcales</taxon>
        <taxon>Microbacteriaceae</taxon>
        <taxon>Rathayibacter</taxon>
    </lineage>
</organism>
<accession>A0A0C5BH07</accession>
<dbReference type="GO" id="GO:0016020">
    <property type="term" value="C:membrane"/>
    <property type="evidence" value="ECO:0007669"/>
    <property type="project" value="UniProtKB-SubCell"/>
</dbReference>
<comment type="caution">
    <text evidence="7">The sequence shown here is derived from an EMBL/GenBank/DDBJ whole genome shotgun (WGS) entry which is preliminary data.</text>
</comment>
<protein>
    <submittedName>
        <fullName evidence="7">Sodium ABC transporter permease</fullName>
    </submittedName>
</protein>
<dbReference type="Proteomes" id="UP000052979">
    <property type="component" value="Unassembled WGS sequence"/>
</dbReference>
<keyword evidence="8" id="KW-1185">Reference proteome</keyword>
<proteinExistence type="predicted"/>
<dbReference type="PANTHER" id="PTHR43471:SF3">
    <property type="entry name" value="ABC TRANSPORTER PERMEASE PROTEIN NATB"/>
    <property type="match status" value="1"/>
</dbReference>
<feature type="transmembrane region" description="Helical" evidence="5">
    <location>
        <begin position="194"/>
        <end position="215"/>
    </location>
</feature>
<feature type="transmembrane region" description="Helical" evidence="5">
    <location>
        <begin position="22"/>
        <end position="44"/>
    </location>
</feature>
<evidence type="ECO:0000256" key="4">
    <source>
        <dbReference type="ARBA" id="ARBA00023136"/>
    </source>
</evidence>
<dbReference type="KEGG" id="rtc:APU90_09865"/>
<dbReference type="KEGG" id="rtx:TI83_07215"/>
<dbReference type="AlphaFoldDB" id="A0A0C5BH07"/>
<sequence length="353" mass="36775">MLGREVWLVSGREISARLRSRAFIFSALVLVLLVVGGIVVSNVVSSTIGMTRVAVTADALQAVTGLPLVQAVETASSEEAISQVRSGTVAAAVVTTGGAVEVVALERAPAALVSALSVSPHMTLLEPSTQDSGLLYLVALVFGIVYLMSAVTFGSMIAQSVVEEKQTRVIEILLSAVSSRTVLAGKVIGNSAMAFAQIALTAVAAIGALVVTGQAELASTLGPSTAWFVLFFIIGFVLLAALFAASASLVSRQEDVSAVTTPVMMLVMVPYFLVLFLNTNAGAMAVMSYVPFSSPLAMPMRLFLGNAQPWELVISLALVLATTVVVVFVGARIYDRAVLRTGGRVRLSEVLKG</sequence>
<evidence type="ECO:0000313" key="7">
    <source>
        <dbReference type="EMBL" id="KKM44347.1"/>
    </source>
</evidence>
<evidence type="ECO:0000259" key="6">
    <source>
        <dbReference type="Pfam" id="PF12698"/>
    </source>
</evidence>
<evidence type="ECO:0000256" key="5">
    <source>
        <dbReference type="SAM" id="Phobius"/>
    </source>
</evidence>
<evidence type="ECO:0000256" key="1">
    <source>
        <dbReference type="ARBA" id="ARBA00004141"/>
    </source>
</evidence>
<reference evidence="7 8" key="1">
    <citation type="submission" date="2015-04" db="EMBL/GenBank/DDBJ databases">
        <title>Draft genome sequence of Rathayibacter toxicus strain FH-142 (AKA 70134 or CS 32), a Western Australian isolate.</title>
        <authorList>
            <consortium name="Consortium for Microbial Forensics and Genomics (microFORGE)"/>
            <person name="Knight B.M."/>
            <person name="Roberts D.P."/>
            <person name="Lin D."/>
            <person name="Hari K."/>
            <person name="Fletcher J."/>
            <person name="Melcher U."/>
            <person name="Blagden T."/>
            <person name="Luster D.G."/>
            <person name="Sechler A.J."/>
            <person name="Schneider W.L."/>
            <person name="Winegar R.A."/>
        </authorList>
    </citation>
    <scope>NUCLEOTIDE SEQUENCE [LARGE SCALE GENOMIC DNA]</scope>
    <source>
        <strain evidence="7 8">FH142</strain>
    </source>
</reference>
<gene>
    <name evidence="7" type="ORF">VT73_10160</name>
</gene>
<feature type="domain" description="ABC-2 type transporter transmembrane" evidence="6">
    <location>
        <begin position="125"/>
        <end position="330"/>
    </location>
</feature>
<dbReference type="eggNOG" id="COG1668">
    <property type="taxonomic scope" value="Bacteria"/>
</dbReference>
<feature type="transmembrane region" description="Helical" evidence="5">
    <location>
        <begin position="134"/>
        <end position="158"/>
    </location>
</feature>
<keyword evidence="2 5" id="KW-0812">Transmembrane</keyword>
<feature type="transmembrane region" description="Helical" evidence="5">
    <location>
        <begin position="227"/>
        <end position="250"/>
    </location>
</feature>
<dbReference type="PATRIC" id="fig|145458.7.peg.1643"/>
<evidence type="ECO:0000256" key="3">
    <source>
        <dbReference type="ARBA" id="ARBA00022989"/>
    </source>
</evidence>
<dbReference type="STRING" id="145458.APU90_09865"/>
<feature type="transmembrane region" description="Helical" evidence="5">
    <location>
        <begin position="271"/>
        <end position="292"/>
    </location>
</feature>
<comment type="subcellular location">
    <subcellularLocation>
        <location evidence="1">Membrane</location>
        <topology evidence="1">Multi-pass membrane protein</topology>
    </subcellularLocation>
</comment>
<feature type="transmembrane region" description="Helical" evidence="5">
    <location>
        <begin position="312"/>
        <end position="334"/>
    </location>
</feature>
<keyword evidence="3 5" id="KW-1133">Transmembrane helix</keyword>
<dbReference type="GO" id="GO:0140359">
    <property type="term" value="F:ABC-type transporter activity"/>
    <property type="evidence" value="ECO:0007669"/>
    <property type="project" value="InterPro"/>
</dbReference>
<dbReference type="EMBL" id="LBFI01000057">
    <property type="protein sequence ID" value="KKM44347.1"/>
    <property type="molecule type" value="Genomic_DNA"/>
</dbReference>
<keyword evidence="4 5" id="KW-0472">Membrane</keyword>
<evidence type="ECO:0000313" key="8">
    <source>
        <dbReference type="Proteomes" id="UP000052979"/>
    </source>
</evidence>
<dbReference type="PANTHER" id="PTHR43471">
    <property type="entry name" value="ABC TRANSPORTER PERMEASE"/>
    <property type="match status" value="1"/>
</dbReference>
<dbReference type="Pfam" id="PF12698">
    <property type="entry name" value="ABC2_membrane_3"/>
    <property type="match status" value="1"/>
</dbReference>
<evidence type="ECO:0000256" key="2">
    <source>
        <dbReference type="ARBA" id="ARBA00022692"/>
    </source>
</evidence>
<name>A0A0C5BH07_9MICO</name>
<dbReference type="InterPro" id="IPR013525">
    <property type="entry name" value="ABC2_TM"/>
</dbReference>